<dbReference type="PANTHER" id="PTHR23530:SF1">
    <property type="entry name" value="PERMEASE, MAJOR FACILITATOR SUPERFAMILY-RELATED"/>
    <property type="match status" value="1"/>
</dbReference>
<feature type="transmembrane region" description="Helical" evidence="1">
    <location>
        <begin position="251"/>
        <end position="272"/>
    </location>
</feature>
<feature type="transmembrane region" description="Helical" evidence="1">
    <location>
        <begin position="138"/>
        <end position="157"/>
    </location>
</feature>
<dbReference type="Gene3D" id="1.20.1250.20">
    <property type="entry name" value="MFS general substrate transporter like domains"/>
    <property type="match status" value="1"/>
</dbReference>
<feature type="transmembrane region" description="Helical" evidence="1">
    <location>
        <begin position="218"/>
        <end position="239"/>
    </location>
</feature>
<reference evidence="2 3" key="1">
    <citation type="submission" date="2020-08" db="EMBL/GenBank/DDBJ databases">
        <title>Genomic Encyclopedia of Type Strains, Phase IV (KMG-IV): sequencing the most valuable type-strain genomes for metagenomic binning, comparative biology and taxonomic classification.</title>
        <authorList>
            <person name="Goeker M."/>
        </authorList>
    </citation>
    <scope>NUCLEOTIDE SEQUENCE [LARGE SCALE GENOMIC DNA]</scope>
    <source>
        <strain evidence="2 3">DSM 45615</strain>
    </source>
</reference>
<keyword evidence="3" id="KW-1185">Reference proteome</keyword>
<comment type="caution">
    <text evidence="2">The sequence shown here is derived from an EMBL/GenBank/DDBJ whole genome shotgun (WGS) entry which is preliminary data.</text>
</comment>
<dbReference type="AlphaFoldDB" id="A0A840PT51"/>
<gene>
    <name evidence="2" type="ORF">HNP84_008878</name>
</gene>
<keyword evidence="1" id="KW-1133">Transmembrane helix</keyword>
<dbReference type="InterPro" id="IPR011701">
    <property type="entry name" value="MFS"/>
</dbReference>
<evidence type="ECO:0000256" key="1">
    <source>
        <dbReference type="SAM" id="Phobius"/>
    </source>
</evidence>
<keyword evidence="1" id="KW-0812">Transmembrane</keyword>
<dbReference type="PANTHER" id="PTHR23530">
    <property type="entry name" value="TRANSPORT PROTEIN-RELATED"/>
    <property type="match status" value="1"/>
</dbReference>
<feature type="transmembrane region" description="Helical" evidence="1">
    <location>
        <begin position="192"/>
        <end position="212"/>
    </location>
</feature>
<dbReference type="EMBL" id="JACHGN010000027">
    <property type="protein sequence ID" value="MBB5139115.1"/>
    <property type="molecule type" value="Genomic_DNA"/>
</dbReference>
<sequence length="370" mass="36945">MYALLFAGTGLSTAQIASLFVIWSVTGFVLEVPSGMWADAFSRRWLLTIAPLLSGAGFALWTFAPAYPAFAAGFVLWGAGSALRSGTFQALAYEELDRLGAAASYARVIGRAEAVATGAQLLATLLAAPVLAAGGNTAAGVASVAVCLVGAAVGWSLPESRGAGEREGAGFAAVLREGVAEVRATPGVRGSLLLVAVLMGATALDEFVPLLAEATGAAPSVVPLLVLVVTAGFAVGGWLAGRGTRWAGPALMGGAGLLAVGAPVAVGEGWWGGTVAAGTEAAPWIGMVLIAAAFGVFQWAITAADARLQARIADRSRATITSMAGFGAEVVGVLAFAAYGLGSGLAGPGTLFALAAVPYAVVAVVLWRGR</sequence>
<evidence type="ECO:0000313" key="3">
    <source>
        <dbReference type="Proteomes" id="UP000578449"/>
    </source>
</evidence>
<dbReference type="InterPro" id="IPR036259">
    <property type="entry name" value="MFS_trans_sf"/>
</dbReference>
<feature type="transmembrane region" description="Helical" evidence="1">
    <location>
        <begin position="284"/>
        <end position="306"/>
    </location>
</feature>
<feature type="transmembrane region" description="Helical" evidence="1">
    <location>
        <begin position="318"/>
        <end position="339"/>
    </location>
</feature>
<protein>
    <recommendedName>
        <fullName evidence="4">MFS transporter</fullName>
    </recommendedName>
</protein>
<accession>A0A840PT51</accession>
<dbReference type="InterPro" id="IPR053160">
    <property type="entry name" value="MFS_DHA3_Transporter"/>
</dbReference>
<name>A0A840PT51_9ACTN</name>
<keyword evidence="1" id="KW-0472">Membrane</keyword>
<feature type="transmembrane region" description="Helical" evidence="1">
    <location>
        <begin position="45"/>
        <end position="64"/>
    </location>
</feature>
<feature type="transmembrane region" description="Helical" evidence="1">
    <location>
        <begin position="12"/>
        <end position="33"/>
    </location>
</feature>
<evidence type="ECO:0000313" key="2">
    <source>
        <dbReference type="EMBL" id="MBB5139115.1"/>
    </source>
</evidence>
<dbReference type="Proteomes" id="UP000578449">
    <property type="component" value="Unassembled WGS sequence"/>
</dbReference>
<proteinExistence type="predicted"/>
<dbReference type="RefSeq" id="WP_185055952.1">
    <property type="nucleotide sequence ID" value="NZ_BAABIX010000016.1"/>
</dbReference>
<dbReference type="SUPFAM" id="SSF103473">
    <property type="entry name" value="MFS general substrate transporter"/>
    <property type="match status" value="1"/>
</dbReference>
<dbReference type="GO" id="GO:0022857">
    <property type="term" value="F:transmembrane transporter activity"/>
    <property type="evidence" value="ECO:0007669"/>
    <property type="project" value="InterPro"/>
</dbReference>
<organism evidence="2 3">
    <name type="scientific">Thermocatellispora tengchongensis</name>
    <dbReference type="NCBI Taxonomy" id="1073253"/>
    <lineage>
        <taxon>Bacteria</taxon>
        <taxon>Bacillati</taxon>
        <taxon>Actinomycetota</taxon>
        <taxon>Actinomycetes</taxon>
        <taxon>Streptosporangiales</taxon>
        <taxon>Streptosporangiaceae</taxon>
        <taxon>Thermocatellispora</taxon>
    </lineage>
</organism>
<dbReference type="Pfam" id="PF07690">
    <property type="entry name" value="MFS_1"/>
    <property type="match status" value="1"/>
</dbReference>
<evidence type="ECO:0008006" key="4">
    <source>
        <dbReference type="Google" id="ProtNLM"/>
    </source>
</evidence>
<feature type="transmembrane region" description="Helical" evidence="1">
    <location>
        <begin position="345"/>
        <end position="367"/>
    </location>
</feature>